<sequence length="192" mass="19778">MALRLQLVTAVFFFVAFALASLDVSVCHVVKGKVSCLDCKQGHDLSGIEVMVKCKEVKKASTATTKDDGSLEVELPFAEEAAAAGTTTAAPLDCLAKVLGGPDQLYASRDQMVAKVVKVKGHDGTAASASAAAASYALSAPLAVSTACPASMECGAHDTVGSSKTIDVPLPKEWGLAPSSYYVPFFPIIGIP</sequence>
<feature type="chain" id="PRO_5034725343" evidence="1">
    <location>
        <begin position="21"/>
        <end position="192"/>
    </location>
</feature>
<keyword evidence="2" id="KW-1185">Reference proteome</keyword>
<evidence type="ECO:0000313" key="3">
    <source>
        <dbReference type="RefSeq" id="XP_030521190.1"/>
    </source>
</evidence>
<evidence type="ECO:0000256" key="1">
    <source>
        <dbReference type="SAM" id="SignalP"/>
    </source>
</evidence>
<reference evidence="3" key="1">
    <citation type="submission" date="2025-08" db="UniProtKB">
        <authorList>
            <consortium name="RefSeq"/>
        </authorList>
    </citation>
    <scope>IDENTIFICATION</scope>
    <source>
        <tissue evidence="3">Leaf</tissue>
    </source>
</reference>
<dbReference type="GeneID" id="115734504"/>
<proteinExistence type="predicted"/>
<dbReference type="AlphaFoldDB" id="A0A8B8NFE6"/>
<name>A0A8B8NFE6_9MYRT</name>
<dbReference type="RefSeq" id="XP_030521190.1">
    <property type="nucleotide sequence ID" value="XM_030665330.2"/>
</dbReference>
<dbReference type="KEGG" id="rarg:115734504"/>
<dbReference type="Proteomes" id="UP000827889">
    <property type="component" value="Chromosome 6"/>
</dbReference>
<accession>A0A8B8NFE6</accession>
<dbReference type="Pfam" id="PF01190">
    <property type="entry name" value="Pollen_Ole_e_1"/>
    <property type="match status" value="1"/>
</dbReference>
<protein>
    <submittedName>
        <fullName evidence="3">Uncharacterized protein LOC115734504</fullName>
    </submittedName>
</protein>
<organism evidence="2 3">
    <name type="scientific">Rhodamnia argentea</name>
    <dbReference type="NCBI Taxonomy" id="178133"/>
    <lineage>
        <taxon>Eukaryota</taxon>
        <taxon>Viridiplantae</taxon>
        <taxon>Streptophyta</taxon>
        <taxon>Embryophyta</taxon>
        <taxon>Tracheophyta</taxon>
        <taxon>Spermatophyta</taxon>
        <taxon>Magnoliopsida</taxon>
        <taxon>eudicotyledons</taxon>
        <taxon>Gunneridae</taxon>
        <taxon>Pentapetalae</taxon>
        <taxon>rosids</taxon>
        <taxon>malvids</taxon>
        <taxon>Myrtales</taxon>
        <taxon>Myrtaceae</taxon>
        <taxon>Myrtoideae</taxon>
        <taxon>Myrteae</taxon>
        <taxon>Australasian group</taxon>
        <taxon>Rhodamnia</taxon>
    </lineage>
</organism>
<keyword evidence="1" id="KW-0732">Signal</keyword>
<feature type="signal peptide" evidence="1">
    <location>
        <begin position="1"/>
        <end position="20"/>
    </location>
</feature>
<gene>
    <name evidence="3" type="primary">LOC115734504</name>
</gene>
<evidence type="ECO:0000313" key="2">
    <source>
        <dbReference type="Proteomes" id="UP000827889"/>
    </source>
</evidence>